<gene>
    <name evidence="3" type="ORF">Tco_1121249</name>
</gene>
<keyword evidence="4" id="KW-1185">Reference proteome</keyword>
<feature type="signal peptide" evidence="2">
    <location>
        <begin position="1"/>
        <end position="17"/>
    </location>
</feature>
<keyword evidence="2" id="KW-0732">Signal</keyword>
<evidence type="ECO:0000256" key="1">
    <source>
        <dbReference type="SAM" id="MobiDB-lite"/>
    </source>
</evidence>
<organism evidence="3 4">
    <name type="scientific">Tanacetum coccineum</name>
    <dbReference type="NCBI Taxonomy" id="301880"/>
    <lineage>
        <taxon>Eukaryota</taxon>
        <taxon>Viridiplantae</taxon>
        <taxon>Streptophyta</taxon>
        <taxon>Embryophyta</taxon>
        <taxon>Tracheophyta</taxon>
        <taxon>Spermatophyta</taxon>
        <taxon>Magnoliopsida</taxon>
        <taxon>eudicotyledons</taxon>
        <taxon>Gunneridae</taxon>
        <taxon>Pentapetalae</taxon>
        <taxon>asterids</taxon>
        <taxon>campanulids</taxon>
        <taxon>Asterales</taxon>
        <taxon>Asteraceae</taxon>
        <taxon>Asteroideae</taxon>
        <taxon>Anthemideae</taxon>
        <taxon>Anthemidinae</taxon>
        <taxon>Tanacetum</taxon>
    </lineage>
</organism>
<dbReference type="Proteomes" id="UP001151760">
    <property type="component" value="Unassembled WGS sequence"/>
</dbReference>
<accession>A0ABQ5IXC8</accession>
<proteinExistence type="predicted"/>
<feature type="chain" id="PRO_5046299565" evidence="2">
    <location>
        <begin position="18"/>
        <end position="603"/>
    </location>
</feature>
<name>A0ABQ5IXC8_9ASTR</name>
<reference evidence="3" key="2">
    <citation type="submission" date="2022-01" db="EMBL/GenBank/DDBJ databases">
        <authorList>
            <person name="Yamashiro T."/>
            <person name="Shiraishi A."/>
            <person name="Satake H."/>
            <person name="Nakayama K."/>
        </authorList>
    </citation>
    <scope>NUCLEOTIDE SEQUENCE</scope>
</reference>
<comment type="caution">
    <text evidence="3">The sequence shown here is derived from an EMBL/GenBank/DDBJ whole genome shotgun (WGS) entry which is preliminary data.</text>
</comment>
<evidence type="ECO:0000313" key="3">
    <source>
        <dbReference type="EMBL" id="GJU04819.1"/>
    </source>
</evidence>
<sequence>MSKSIILLLASSRLVLVARLLEIGEEEVLVLTPELAKEKRSSSKSRKYEEDGRVENKSLIRSRLIATGELIVGDSDRVIIGEVGRALEVLVLFSLGIVKRGKIQEVGVKKKSKNGALFIEEGCGCGGGRRVHDDSSYRRDSVLMRSQSCVDLHMGMFDGRWKQQDLQGLLWLDDHKIWVKVYGVPVTAFNEDGLRAISTKLCTPLMLDSYTSDMCMKSWGRLCLKLMERAFIRVIFMLSMSGNILVADNREILVVTKEVSKSNPFDVLNSVENDVDLVVLVLLLLLRKLIRLIIDGKVTFVDDEGKPLEKVNSSGDYDSEDEVALVDNEMASFWLLSRMAMPVFGPCFGGLVALECRASFLATNFLTKMMFYLVTVADLRLKLPGPDDTIKDSPKGKIEIGLLDFGKSSDSFKVEIRERTLAENEVSLLMEIESRVISPSHETFRLVDHTIMDELQNATRKRKRKVAFNVGSFPVKKAMDSSSVAPTVQISSGGKTPTALEKLVMQSGQQDVGNRPASNRYVVFTSSSEPVNTNASASLETASPIPYVKTEAEAAAAGPIHETGDSSAPGHEGRTSSSALDYITSDREDDRSSSLALEKRRKG</sequence>
<feature type="region of interest" description="Disordered" evidence="1">
    <location>
        <begin position="553"/>
        <end position="603"/>
    </location>
</feature>
<protein>
    <submittedName>
        <fullName evidence="3">Uncharacterized protein</fullName>
    </submittedName>
</protein>
<evidence type="ECO:0000313" key="4">
    <source>
        <dbReference type="Proteomes" id="UP001151760"/>
    </source>
</evidence>
<evidence type="ECO:0000256" key="2">
    <source>
        <dbReference type="SAM" id="SignalP"/>
    </source>
</evidence>
<reference evidence="3" key="1">
    <citation type="journal article" date="2022" name="Int. J. Mol. Sci.">
        <title>Draft Genome of Tanacetum Coccineum: Genomic Comparison of Closely Related Tanacetum-Family Plants.</title>
        <authorList>
            <person name="Yamashiro T."/>
            <person name="Shiraishi A."/>
            <person name="Nakayama K."/>
            <person name="Satake H."/>
        </authorList>
    </citation>
    <scope>NUCLEOTIDE SEQUENCE</scope>
</reference>
<dbReference type="EMBL" id="BQNB010021287">
    <property type="protein sequence ID" value="GJU04819.1"/>
    <property type="molecule type" value="Genomic_DNA"/>
</dbReference>